<dbReference type="InterPro" id="IPR005225">
    <property type="entry name" value="Small_GTP-bd"/>
</dbReference>
<dbReference type="PRINTS" id="PR00449">
    <property type="entry name" value="RASTRNSFRMNG"/>
</dbReference>
<keyword evidence="2" id="KW-0547">Nucleotide-binding</keyword>
<dbReference type="PROSITE" id="PS51419">
    <property type="entry name" value="RAB"/>
    <property type="match status" value="1"/>
</dbReference>
<dbReference type="SMART" id="SM00175">
    <property type="entry name" value="RAB"/>
    <property type="match status" value="1"/>
</dbReference>
<dbReference type="BRENDA" id="3.6.5.2">
    <property type="organism ID" value="7896"/>
</dbReference>
<dbReference type="SUPFAM" id="SSF52540">
    <property type="entry name" value="P-loop containing nucleoside triphosphate hydrolases"/>
    <property type="match status" value="1"/>
</dbReference>
<dbReference type="CDD" id="cd00154">
    <property type="entry name" value="Rab"/>
    <property type="match status" value="1"/>
</dbReference>
<dbReference type="Gene3D" id="3.40.50.300">
    <property type="entry name" value="P-loop containing nucleotide triphosphate hydrolases"/>
    <property type="match status" value="1"/>
</dbReference>
<protein>
    <submittedName>
        <fullName evidence="3">Rab21-like</fullName>
    </submittedName>
</protein>
<dbReference type="PANTHER" id="PTHR47978">
    <property type="match status" value="1"/>
</dbReference>
<dbReference type="PROSITE" id="PS51420">
    <property type="entry name" value="RHO"/>
    <property type="match status" value="1"/>
</dbReference>
<name>A1XKS7_SUBDO</name>
<dbReference type="GO" id="GO:0003924">
    <property type="term" value="F:GTPase activity"/>
    <property type="evidence" value="ECO:0007669"/>
    <property type="project" value="InterPro"/>
</dbReference>
<evidence type="ECO:0000256" key="1">
    <source>
        <dbReference type="ARBA" id="ARBA00006270"/>
    </source>
</evidence>
<dbReference type="EMBL" id="DQ414569">
    <property type="protein sequence ID" value="ABD65440.1"/>
    <property type="molecule type" value="Genomic_DNA"/>
</dbReference>
<dbReference type="NCBIfam" id="TIGR00231">
    <property type="entry name" value="small_GTP"/>
    <property type="match status" value="1"/>
</dbReference>
<dbReference type="GO" id="GO:0005525">
    <property type="term" value="F:GTP binding"/>
    <property type="evidence" value="ECO:0007669"/>
    <property type="project" value="InterPro"/>
</dbReference>
<dbReference type="FunFam" id="3.40.50.300:FF:000808">
    <property type="entry name" value="Small GTP-binding protein, putative"/>
    <property type="match status" value="1"/>
</dbReference>
<dbReference type="SMART" id="SM00176">
    <property type="entry name" value="RAN"/>
    <property type="match status" value="1"/>
</dbReference>
<dbReference type="SMART" id="SM00173">
    <property type="entry name" value="RAS"/>
    <property type="match status" value="1"/>
</dbReference>
<dbReference type="PROSITE" id="PS51421">
    <property type="entry name" value="RAS"/>
    <property type="match status" value="1"/>
</dbReference>
<dbReference type="SMART" id="SM00174">
    <property type="entry name" value="RHO"/>
    <property type="match status" value="1"/>
</dbReference>
<reference evidence="3" key="1">
    <citation type="journal article" date="2007" name="J. Mol. Evol.">
        <title>Ras-like small GTPases form a large family of proteins in the marine sponge Suberites domuncula.</title>
        <authorList>
            <person name="Cetkovic H."/>
            <person name="Mikoc A."/>
            <person name="Muller W.E."/>
            <person name="Gamulin V."/>
        </authorList>
    </citation>
    <scope>NUCLEOTIDE SEQUENCE</scope>
</reference>
<dbReference type="AlphaFoldDB" id="A1XKS7"/>
<evidence type="ECO:0000256" key="2">
    <source>
        <dbReference type="ARBA" id="ARBA00022741"/>
    </source>
</evidence>
<comment type="similarity">
    <text evidence="1">Belongs to the small GTPase superfamily. Rab family.</text>
</comment>
<proteinExistence type="inferred from homology"/>
<dbReference type="InterPro" id="IPR001806">
    <property type="entry name" value="Small_GTPase"/>
</dbReference>
<dbReference type="InterPro" id="IPR027417">
    <property type="entry name" value="P-loop_NTPase"/>
</dbReference>
<organism evidence="3">
    <name type="scientific">Suberites domuncula</name>
    <name type="common">Sponge</name>
    <dbReference type="NCBI Taxonomy" id="55567"/>
    <lineage>
        <taxon>Eukaryota</taxon>
        <taxon>Metazoa</taxon>
        <taxon>Porifera</taxon>
        <taxon>Demospongiae</taxon>
        <taxon>Heteroscleromorpha</taxon>
        <taxon>Suberitida</taxon>
        <taxon>Suberitidae</taxon>
        <taxon>Suberites</taxon>
    </lineage>
</organism>
<dbReference type="PROSITE" id="PS51417">
    <property type="entry name" value="ARF"/>
    <property type="match status" value="1"/>
</dbReference>
<dbReference type="Pfam" id="PF00071">
    <property type="entry name" value="Ras"/>
    <property type="match status" value="1"/>
</dbReference>
<sequence length="235" mass="25898">MSLLSPQSADNSLEAKVVVLGSQGVGKTSLVLRHVSNTFTQSVSPTIGASFFTFSMTVTGYRIKLQLWDTAGQERFRSMAPMYYRRANAALIVYDITREKSFEEAQEWVRELESKVDSNLSLCVVGNKCDLSGEREVSREQGLEFAHQIGAMFTETSAAQNSGVKEAFLKVAQGVISLHQHHQLKSDRSFSHGNSYTAHTVSRTFNAVQPSPPTDDTIHIHNTANTDTNSSKCCS</sequence>
<evidence type="ECO:0000313" key="3">
    <source>
        <dbReference type="EMBL" id="ABD65440.1"/>
    </source>
</evidence>
<accession>A1XKS7</accession>